<dbReference type="SUPFAM" id="SSF49842">
    <property type="entry name" value="TNF-like"/>
    <property type="match status" value="1"/>
</dbReference>
<feature type="chain" id="PRO_5033065414" description="C1q domain-containing protein" evidence="1">
    <location>
        <begin position="21"/>
        <end position="394"/>
    </location>
</feature>
<dbReference type="InterPro" id="IPR001073">
    <property type="entry name" value="C1q_dom"/>
</dbReference>
<evidence type="ECO:0000259" key="2">
    <source>
        <dbReference type="Pfam" id="PF00386"/>
    </source>
</evidence>
<comment type="caution">
    <text evidence="3">The sequence shown here is derived from an EMBL/GenBank/DDBJ whole genome shotgun (WGS) entry which is preliminary data.</text>
</comment>
<dbReference type="AlphaFoldDB" id="A0A8B6HJC6"/>
<sequence>MHRSVYLLLLPSLCAFLLESNNPQNSTGGQIVSGNHYLTMSSFLEAQQKQHRDTEELHKTMDNTISVLTSQLQRKLSDLEKKFISDVSKNESCRTVEDLEKMFLELKTNHTDMLSDLTIAKNENRKMKDQLSLLINETRHINERLKNIEDLKNIQSLIDLQTVKQDIMTINSQTAALSQNQFARNQDFLALYNETSSVFVQANNRLQHLESFRNVSLTNATIKHQLVTNRFVLIEDRLQHLEQYTNVSLTRLNTNTVALQTQITNNKRKVAIEACLADYQNQPPGYIVKFGNVKISIGISGISSFTSSGKFKCEYEGLYIVSVCLTALNSVESHGIYLNGNEYTSIYESDKASYHRGCNTVVINLHVNDMLWVQLIRHMSINTANSCIAIVMIK</sequence>
<keyword evidence="1" id="KW-0732">Signal</keyword>
<dbReference type="Proteomes" id="UP000596742">
    <property type="component" value="Unassembled WGS sequence"/>
</dbReference>
<protein>
    <recommendedName>
        <fullName evidence="2">C1q domain-containing protein</fullName>
    </recommendedName>
</protein>
<dbReference type="OrthoDB" id="6090657at2759"/>
<feature type="domain" description="C1q" evidence="2">
    <location>
        <begin position="304"/>
        <end position="381"/>
    </location>
</feature>
<proteinExistence type="predicted"/>
<dbReference type="Gene3D" id="2.60.120.40">
    <property type="match status" value="1"/>
</dbReference>
<reference evidence="3" key="1">
    <citation type="submission" date="2018-11" db="EMBL/GenBank/DDBJ databases">
        <authorList>
            <person name="Alioto T."/>
            <person name="Alioto T."/>
        </authorList>
    </citation>
    <scope>NUCLEOTIDE SEQUENCE</scope>
</reference>
<dbReference type="InterPro" id="IPR008983">
    <property type="entry name" value="Tumour_necrosis_fac-like_dom"/>
</dbReference>
<feature type="signal peptide" evidence="1">
    <location>
        <begin position="1"/>
        <end position="20"/>
    </location>
</feature>
<gene>
    <name evidence="3" type="ORF">MGAL_10B014129</name>
</gene>
<accession>A0A8B6HJC6</accession>
<evidence type="ECO:0000313" key="4">
    <source>
        <dbReference type="Proteomes" id="UP000596742"/>
    </source>
</evidence>
<keyword evidence="4" id="KW-1185">Reference proteome</keyword>
<dbReference type="EMBL" id="UYJE01010119">
    <property type="protein sequence ID" value="VDI79888.1"/>
    <property type="molecule type" value="Genomic_DNA"/>
</dbReference>
<dbReference type="Pfam" id="PF00386">
    <property type="entry name" value="C1q"/>
    <property type="match status" value="1"/>
</dbReference>
<organism evidence="3 4">
    <name type="scientific">Mytilus galloprovincialis</name>
    <name type="common">Mediterranean mussel</name>
    <dbReference type="NCBI Taxonomy" id="29158"/>
    <lineage>
        <taxon>Eukaryota</taxon>
        <taxon>Metazoa</taxon>
        <taxon>Spiralia</taxon>
        <taxon>Lophotrochozoa</taxon>
        <taxon>Mollusca</taxon>
        <taxon>Bivalvia</taxon>
        <taxon>Autobranchia</taxon>
        <taxon>Pteriomorphia</taxon>
        <taxon>Mytilida</taxon>
        <taxon>Mytiloidea</taxon>
        <taxon>Mytilidae</taxon>
        <taxon>Mytilinae</taxon>
        <taxon>Mytilus</taxon>
    </lineage>
</organism>
<name>A0A8B6HJC6_MYTGA</name>
<evidence type="ECO:0000256" key="1">
    <source>
        <dbReference type="SAM" id="SignalP"/>
    </source>
</evidence>
<evidence type="ECO:0000313" key="3">
    <source>
        <dbReference type="EMBL" id="VDI79888.1"/>
    </source>
</evidence>